<dbReference type="SUPFAM" id="SSF50729">
    <property type="entry name" value="PH domain-like"/>
    <property type="match status" value="1"/>
</dbReference>
<dbReference type="InterPro" id="IPR026088">
    <property type="entry name" value="Niban-like"/>
</dbReference>
<evidence type="ECO:0000313" key="4">
    <source>
        <dbReference type="EMBL" id="KAL2089557.1"/>
    </source>
</evidence>
<gene>
    <name evidence="4" type="ORF">ACEWY4_014245</name>
</gene>
<organism evidence="4 5">
    <name type="scientific">Coilia grayii</name>
    <name type="common">Gray's grenadier anchovy</name>
    <dbReference type="NCBI Taxonomy" id="363190"/>
    <lineage>
        <taxon>Eukaryota</taxon>
        <taxon>Metazoa</taxon>
        <taxon>Chordata</taxon>
        <taxon>Craniata</taxon>
        <taxon>Vertebrata</taxon>
        <taxon>Euteleostomi</taxon>
        <taxon>Actinopterygii</taxon>
        <taxon>Neopterygii</taxon>
        <taxon>Teleostei</taxon>
        <taxon>Clupei</taxon>
        <taxon>Clupeiformes</taxon>
        <taxon>Clupeoidei</taxon>
        <taxon>Engraulidae</taxon>
        <taxon>Coilinae</taxon>
        <taxon>Coilia</taxon>
    </lineage>
</organism>
<comment type="similarity">
    <text evidence="1">Belongs to the Niban family.</text>
</comment>
<dbReference type="PANTHER" id="PTHR14392">
    <property type="entry name" value="NIBAN FAMILY MEMBER"/>
    <property type="match status" value="1"/>
</dbReference>
<dbReference type="PANTHER" id="PTHR14392:SF3">
    <property type="entry name" value="PROTEIN NIBAN 1"/>
    <property type="match status" value="1"/>
</dbReference>
<evidence type="ECO:0000259" key="3">
    <source>
        <dbReference type="PROSITE" id="PS50003"/>
    </source>
</evidence>
<feature type="compositionally biased region" description="Basic and acidic residues" evidence="2">
    <location>
        <begin position="628"/>
        <end position="644"/>
    </location>
</feature>
<sequence length="876" mass="96862">MGGSASSQLDETTSNHIRVQTEGELKAFSAHYRRQYCVALCSKLQEELEQQNTSPALLLKHREPSGECEVLYEGGVLQCEDGKKWRDRWAVIRDYTLELHDSQELWKKGTPARQKLVLVGGSVVTTREKYEALLHKAAPDLNNGQEDSSPELLPPSAFPVYLKLPYRRHIYLCCHDDEQRRHFLPILSHGIRHQNHDSLHKPTCEMQAFLAAIDFHRQEKGNYESWDMLVGDDTQVLTHLVMEGLNSHLQKELLPQLKGKRAERRRVWLSLVEAAHTQVLAQVQEGLQSLKEECSATAQQQGALLRSNMDQISSSRTFLETKLQGMASEGAHGVCAEQITPYLTSVLEELLGPVNGGFQAVRQLCEERLDCLCKDVRQGWSFPQVQQALQQASKEKLEEGFQGLDTIHEKLQGLQQRFGFSNTPKLVQGTQTHMQQLMDNAIYTFESLLQSAKDNPGQLGSVMDKAKARVLKQYDYDSSTVRKHFFQEALIDITLPVLRRHLAPTCRPELEKFEQYIFADCTDFIRVENVYEDILTKTLTPEVNKVVKEAASQKKHNLFVDSSDLQAISQGSLTDSRTPPRSPPSSPPLQAPPGFTQLPEMKPSPLACTPGTSERPPEASREVQQQQQEEKSEKQGGEEKEEQPKGQSEPPEQQQEERKKEEKKDEEEVEEEEVIQQASSVQVASPPPAEAKEDTFATVEPVPGTEAPSALATPATSTGCTDRAFYINAPTGVPAGSAVPLCDDDSTNTTTTLTQAIEGSDLPIGDSGNEMAETAVCATTLAGEEGAVFETGEAAEDSEGTGGQAAEHESTSAERSAPEPTAGGATAPPCSTNKAEEEKEEEEEEVLDSVKAIRDLVVEVIEVEDFITPCPDGSSP</sequence>
<dbReference type="PROSITE" id="PS50003">
    <property type="entry name" value="PH_DOMAIN"/>
    <property type="match status" value="1"/>
</dbReference>
<feature type="compositionally biased region" description="Acidic residues" evidence="2">
    <location>
        <begin position="664"/>
        <end position="674"/>
    </location>
</feature>
<accession>A0ABD1JRQ9</accession>
<dbReference type="Pfam" id="PF26086">
    <property type="entry name" value="Niban2"/>
    <property type="match status" value="1"/>
</dbReference>
<name>A0ABD1JRQ9_9TELE</name>
<keyword evidence="5" id="KW-1185">Reference proteome</keyword>
<feature type="compositionally biased region" description="Low complexity" evidence="2">
    <location>
        <begin position="675"/>
        <end position="684"/>
    </location>
</feature>
<feature type="compositionally biased region" description="Pro residues" evidence="2">
    <location>
        <begin position="580"/>
        <end position="591"/>
    </location>
</feature>
<feature type="compositionally biased region" description="Acidic residues" evidence="2">
    <location>
        <begin position="838"/>
        <end position="847"/>
    </location>
</feature>
<dbReference type="Pfam" id="PF26089">
    <property type="entry name" value="PH_Niban2"/>
    <property type="match status" value="1"/>
</dbReference>
<evidence type="ECO:0000313" key="5">
    <source>
        <dbReference type="Proteomes" id="UP001591681"/>
    </source>
</evidence>
<proteinExistence type="inferred from homology"/>
<feature type="compositionally biased region" description="Low complexity" evidence="2">
    <location>
        <begin position="705"/>
        <end position="716"/>
    </location>
</feature>
<feature type="region of interest" description="Disordered" evidence="2">
    <location>
        <begin position="571"/>
        <end position="716"/>
    </location>
</feature>
<feature type="region of interest" description="Disordered" evidence="2">
    <location>
        <begin position="790"/>
        <end position="848"/>
    </location>
</feature>
<dbReference type="Proteomes" id="UP001591681">
    <property type="component" value="Unassembled WGS sequence"/>
</dbReference>
<reference evidence="4 5" key="1">
    <citation type="submission" date="2024-09" db="EMBL/GenBank/DDBJ databases">
        <title>A chromosome-level genome assembly of Gray's grenadier anchovy, Coilia grayii.</title>
        <authorList>
            <person name="Fu Z."/>
        </authorList>
    </citation>
    <scope>NUCLEOTIDE SEQUENCE [LARGE SCALE GENOMIC DNA]</scope>
    <source>
        <strain evidence="4">G4</strain>
        <tissue evidence="4">Muscle</tissue>
    </source>
</reference>
<dbReference type="CDD" id="cd23949">
    <property type="entry name" value="Niban-like"/>
    <property type="match status" value="1"/>
</dbReference>
<dbReference type="InterPro" id="IPR059060">
    <property type="entry name" value="Niban_1/2/3_dom"/>
</dbReference>
<feature type="domain" description="PH" evidence="3">
    <location>
        <begin position="69"/>
        <end position="192"/>
    </location>
</feature>
<comment type="caution">
    <text evidence="4">The sequence shown here is derived from an EMBL/GenBank/DDBJ whole genome shotgun (WGS) entry which is preliminary data.</text>
</comment>
<protein>
    <recommendedName>
        <fullName evidence="3">PH domain-containing protein</fullName>
    </recommendedName>
</protein>
<evidence type="ECO:0000256" key="2">
    <source>
        <dbReference type="SAM" id="MobiDB-lite"/>
    </source>
</evidence>
<dbReference type="InterPro" id="IPR001849">
    <property type="entry name" value="PH_domain"/>
</dbReference>
<feature type="compositionally biased region" description="Low complexity" evidence="2">
    <location>
        <begin position="818"/>
        <end position="829"/>
    </location>
</feature>
<dbReference type="AlphaFoldDB" id="A0ABD1JRQ9"/>
<evidence type="ECO:0000256" key="1">
    <source>
        <dbReference type="ARBA" id="ARBA00010251"/>
    </source>
</evidence>
<dbReference type="EMBL" id="JBHFQA010000012">
    <property type="protein sequence ID" value="KAL2089557.1"/>
    <property type="molecule type" value="Genomic_DNA"/>
</dbReference>